<keyword evidence="10" id="KW-1185">Reference proteome</keyword>
<dbReference type="PROSITE" id="PS00455">
    <property type="entry name" value="AMP_BINDING"/>
    <property type="match status" value="1"/>
</dbReference>
<dbReference type="FunFam" id="3.40.50.980:FF:000002">
    <property type="entry name" value="Enterobactin synthetase component F"/>
    <property type="match status" value="1"/>
</dbReference>
<dbReference type="Pfam" id="PF07993">
    <property type="entry name" value="NAD_binding_4"/>
    <property type="match status" value="1"/>
</dbReference>
<dbReference type="GO" id="GO:0044550">
    <property type="term" value="P:secondary metabolite biosynthetic process"/>
    <property type="evidence" value="ECO:0007669"/>
    <property type="project" value="UniProtKB-ARBA"/>
</dbReference>
<comment type="cofactor">
    <cofactor evidence="1">
        <name>pantetheine 4'-phosphate</name>
        <dbReference type="ChEBI" id="CHEBI:47942"/>
    </cofactor>
</comment>
<dbReference type="SUPFAM" id="SSF51735">
    <property type="entry name" value="NAD(P)-binding Rossmann-fold domains"/>
    <property type="match status" value="1"/>
</dbReference>
<dbReference type="GO" id="GO:0008610">
    <property type="term" value="P:lipid biosynthetic process"/>
    <property type="evidence" value="ECO:0007669"/>
    <property type="project" value="UniProtKB-ARBA"/>
</dbReference>
<dbReference type="InterPro" id="IPR013120">
    <property type="entry name" value="FAR_NAD-bd"/>
</dbReference>
<feature type="domain" description="Carrier" evidence="8">
    <location>
        <begin position="2507"/>
        <end position="2582"/>
    </location>
</feature>
<evidence type="ECO:0000313" key="9">
    <source>
        <dbReference type="EMBL" id="KAF3884403.1"/>
    </source>
</evidence>
<evidence type="ECO:0000256" key="7">
    <source>
        <dbReference type="ARBA" id="ARBA00023194"/>
    </source>
</evidence>
<dbReference type="Gene3D" id="3.30.300.30">
    <property type="match status" value="2"/>
</dbReference>
<dbReference type="NCBIfam" id="TIGR01733">
    <property type="entry name" value="AA-adenyl-dom"/>
    <property type="match status" value="2"/>
</dbReference>
<dbReference type="InterPro" id="IPR010080">
    <property type="entry name" value="Thioester_reductase-like_dom"/>
</dbReference>
<comment type="similarity">
    <text evidence="2">Belongs to the ATP-dependent AMP-binding enzyme family.</text>
</comment>
<dbReference type="InterPro" id="IPR023213">
    <property type="entry name" value="CAT-like_dom_sf"/>
</dbReference>
<dbReference type="InterPro" id="IPR025110">
    <property type="entry name" value="AMP-bd_C"/>
</dbReference>
<accession>A0A8S9SYT7</accession>
<dbReference type="RefSeq" id="WP_167844607.1">
    <property type="nucleotide sequence ID" value="NZ_JHEG04000001.1"/>
</dbReference>
<dbReference type="CDD" id="cd05235">
    <property type="entry name" value="SDR_e1"/>
    <property type="match status" value="1"/>
</dbReference>
<dbReference type="PANTHER" id="PTHR45527">
    <property type="entry name" value="NONRIBOSOMAL PEPTIDE SYNTHETASE"/>
    <property type="match status" value="1"/>
</dbReference>
<dbReference type="EMBL" id="JHEG04000001">
    <property type="protein sequence ID" value="KAF3884403.1"/>
    <property type="molecule type" value="Genomic_DNA"/>
</dbReference>
<keyword evidence="3" id="KW-0596">Phosphopantetheine</keyword>
<evidence type="ECO:0000256" key="2">
    <source>
        <dbReference type="ARBA" id="ARBA00006432"/>
    </source>
</evidence>
<dbReference type="FunFam" id="3.30.300.30:FF:000010">
    <property type="entry name" value="Enterobactin synthetase component F"/>
    <property type="match status" value="2"/>
</dbReference>
<name>A0A8S9SYT7_9CYAN</name>
<keyword evidence="4" id="KW-0597">Phosphoprotein</keyword>
<dbReference type="Pfam" id="PF13193">
    <property type="entry name" value="AMP-binding_C"/>
    <property type="match status" value="2"/>
</dbReference>
<dbReference type="Gene3D" id="2.30.38.10">
    <property type="entry name" value="Luciferase, Domain 3"/>
    <property type="match status" value="2"/>
</dbReference>
<dbReference type="InterPro" id="IPR010060">
    <property type="entry name" value="NRPS_synth"/>
</dbReference>
<evidence type="ECO:0000256" key="5">
    <source>
        <dbReference type="ARBA" id="ARBA00022598"/>
    </source>
</evidence>
<dbReference type="Gene3D" id="3.40.50.720">
    <property type="entry name" value="NAD(P)-binding Rossmann-like Domain"/>
    <property type="match status" value="1"/>
</dbReference>
<dbReference type="PROSITE" id="PS50075">
    <property type="entry name" value="CARRIER"/>
    <property type="match status" value="2"/>
</dbReference>
<proteinExistence type="inferred from homology"/>
<protein>
    <submittedName>
        <fullName evidence="9">Amino acid adenylation domain-containing protein</fullName>
    </submittedName>
</protein>
<evidence type="ECO:0000256" key="3">
    <source>
        <dbReference type="ARBA" id="ARBA00022450"/>
    </source>
</evidence>
<dbReference type="Pfam" id="PF00501">
    <property type="entry name" value="AMP-binding"/>
    <property type="match status" value="2"/>
</dbReference>
<reference evidence="9" key="1">
    <citation type="journal article" date="2015" name="Genome Announc.">
        <title>Draft Genome Sequence of Tolypothrix boutellei Strain VB521301.</title>
        <authorList>
            <person name="Chandrababunaidu M.M."/>
            <person name="Singh D."/>
            <person name="Sen D."/>
            <person name="Bhan S."/>
            <person name="Das S."/>
            <person name="Gupta A."/>
            <person name="Adhikary S.P."/>
            <person name="Tripathy S."/>
        </authorList>
    </citation>
    <scope>NUCLEOTIDE SEQUENCE</scope>
    <source>
        <strain evidence="9">VB521301</strain>
    </source>
</reference>
<sequence>MKKNNVKDIYQLSPTQQGMLFHTLYAPSSGVYCQQFSCTFTGSLDVEAFNAAWQQVVARHVVLRTAFIWEREDVPLQVVYRQVKLPLEIHSWLALSPDEQQQQLQDFLASDCQHGFQLTKAPLMRLSLIQMSEDVYHFVWSYHHILLDGWSLPLVLKEVLGYYQALSLGQELQLPPSRSYREYIAWLQKQKLEVAEQFWRQTLHGVSTPTPLGVDKPHHSKSLEQSYSEHCLTLSTPATFALVSFARQHQLTLNTLVQAAWALLLSRYSGESDVVFGVTVSGRTTAIKGVESIVGLFINTLPMRVGVSPEDTVLPKLKQIQKLQVEMSTYEYTPLVEIQQMSDMPRGLPLFESIVVFENYPVDAALQEHSQNLHVSDVRAFERNNYPLTLIAQPGVQLSLRFIYDSQRFDSATVTRMMGHFLSLLQGLVANPNQKLSCIPLLSAAEQNQILSEWNKTQANYPQDLCLHTLFEQQVQKTPNAVAVVFEDQRLTYCELNTRANQLAHYLVSLGVGPEVLVGVCLERSVSMVVGLLGILKAGGAYVPLDSEYPPERLTYMLEDSHVKVLLTQEKFVASLAHQQAHLVCLDTDWQALAHFSTENTRSGVLPHHLAYTIYTSGSTGKPKGAMNTHQGVCNRLLWMQQAYQIAQGDRVLQKTPFSFDVSVWEFFWPLMTGASLVVAQPGGHRDSAYLVKLIAQHQITTLHFVPSMLRVFLEEQNLESCTSLRQVFCSGEALPKELQDSFFARLGCSLHNLYGPTEAAIDVTYWQCQQDSELLSVPIGRPIANTQIYILDRYNQPVPVGVAGELHISGVGLARGYLNRPELTAEKFVPNPFVGKGERLYKTGDLVRYKADGNIEYIGRIDHQVKIRGFRIELGEIEAVLSQHPNVQQTVVIATQEMVGAQRLVAYLVANEQSAPTIGELRAFLKQKLPEYMLPSAFMVLDALPLTPNGKLDRKALPKPSWQPELDRSFVAPRTPTEERLANIWASVLGIELVGIHDNFFELGGDSILSLQIIAKANSVGIQLSAKQMFEYQTIAELATVVGTTEAITAQQGVVSGTLPLTPIQQWFFLENFSAPAHWNQAVLLEMPQGIQPHLLEQVVRELLVHHDALRLRFEKTDSGWQQINAPVDDKVPLAIVDLSTVPQAQQQVAIEAKAAQLQGSLNLSSGLLVRVAWFNLGGELNSRLLVVIHHLAVDGVSWRILLEDLQVAYSQLSAGRAIQLPAKTTSFKDWAQLQWEYVQSLDLQRQCDFWLLQSLEPVANIPLDYPSGANTEASARTVSMSLSVEETRALLQEVPKAYNTQINDVLLTALVQVLSDWTQSTHVLFNLEGHGREEILDRVNISRTVGWFTTIFPVVLQYATNTPGEALKSIKEQLRRIPQQGISYGWLRYLLDDKETIAQLTHSRPAQIVFNHLGQFDLVLQTSALFKLANESSGPSRSPLNHRSHLLEVNSIIFGSQLRLDWTYSENLHHSSTIERLAHEFLQALRGLIAHCLAPEAGGYTPSDFPLARLNDVELEQMLSNVVPRQGIGKTNWQNLADIYPLSSVQQGMLFHTLYASQSGVYCQQFSCTFTGALNVEAFNAAWQQVVARHVVLRTAFIWERQDVPLQVVYRQVKLPLEIHSWLGLSPHEQQQQLASFIEQDQHRGFQLTKAPLMRLSLIQMSEDVYQFVWSYHHILLDGWSLPLVFTEVLGYYQALSVGKELLLPPSRSYREYIAWLQKQKLETAEQFWQQTLQGVTAPTPLVVDRAHHTSKKQSYSEHFVELSTQATSALVSFARQHQLTLNTLVQAAWALLLSRYSGESDVVFGVTVSGRTTAIKGVESIVGLFINTLPMRVVMSPEDTVLPKLKQIQKLQVEMSTYEYTPLVEIQRLSDVPPGLPLFESIVVFENYPVDAALQEHSQNLHISDVRTFERTNYPLTVIAQPGVQLSLRFIYDSQRFESATVTRMMGHFLSLLQGLVANPHQKLSHLQMLSAAEQNQILSEWNNTQADYPKHLCIHELFEQQVQKTPNAVAVVFEDQRLTYSELNAKANQLAHHLQRLGVEPEVLVGLCVERSLSMVVGLLGILKAGGAYVPLDPAYPRDRLAFMLEEASVPVLLTQERLMATLPELKAQVVCLDADWQEIARESEGNSQSKVTPEHLAYVIYTSGSTGKPKGVQILHGALVNFLNSMHLTLGLSQRDILLSVTTLSFDIAGLELYLPLIVGASIVVVSREVATDGTELLKRLSSSGATVMQATPATWRLLLASGWHDSRQLKILCGGEALKRELAEQLLERCTELWNLYGPTETTIWSAAHKLETLNSASSADSIISIGRPIANTQFYVLDKHLQPVPVGVPGELHIGGVSLARGYLNRPQLTSEKFIENPFINKAGERLYKTGDLVRFKRDGNLEYLGRIDEQVKIRGFRIELGEIEALLNQHPNVRETAVIAKEDIGDDKRLVAYITPHQDLVPTMSDLRSFLKQKLPEYMLPSAFVVLDALPLTPNGKLDRKALPNPESAQPELKTTFVAPRTPTEEVLAEIWTQVLRLEQVGVDDNFFDLGGHSLTATQLVFRVRNTFKLELPLHALLETPTVAAMAEVVDNVRNCKPTATATTSVRDLNAEAVLDQTIRPEGIAFEQSAQPARIFLTGATGFLGAFLLSELLQQTDADIYCLVRSSNVEQGLKKIQANLQSYLLWNECFSSRIISVTGDLSQPLFGLDERQFQTLASTIDVIYHNGALVNFIDPYPKLKAANVLGTQEVLRLASQIKLKSLHYISTFSVFPWEEGLSKEHIFRENDSLDRGNLAGGYEQSKWVAEKLVTIARSRGLPVSIYRPGRVSGHSQTGTSNTNDLLFRMLKGCIQLGSFPDFNMVMDLTPVDYVSKCIVYLSRQKKFLGENFHVVNPHPALWSNVMTWLWSFGYSLEVISYDRWRARLLEVAEHSSDNALYPLIPFFAESAPNDLVTFDCQNTLSGLAGTSINCPSVSAELLSTYLSYYIRSGYLEAPQQKANIKFNLR</sequence>
<dbReference type="Proteomes" id="UP000029738">
    <property type="component" value="Unassembled WGS sequence"/>
</dbReference>
<keyword evidence="6" id="KW-0677">Repeat</keyword>
<dbReference type="CDD" id="cd12116">
    <property type="entry name" value="A_NRPS_Ta1_like"/>
    <property type="match status" value="1"/>
</dbReference>
<dbReference type="InterPro" id="IPR036291">
    <property type="entry name" value="NAD(P)-bd_dom_sf"/>
</dbReference>
<dbReference type="Gene3D" id="3.30.559.30">
    <property type="entry name" value="Nonribosomal peptide synthetase, condensation domain"/>
    <property type="match status" value="3"/>
</dbReference>
<dbReference type="GO" id="GO:0016874">
    <property type="term" value="F:ligase activity"/>
    <property type="evidence" value="ECO:0007669"/>
    <property type="project" value="UniProtKB-KW"/>
</dbReference>
<dbReference type="SUPFAM" id="SSF56801">
    <property type="entry name" value="Acetyl-CoA synthetase-like"/>
    <property type="match status" value="2"/>
</dbReference>
<evidence type="ECO:0000256" key="1">
    <source>
        <dbReference type="ARBA" id="ARBA00001957"/>
    </source>
</evidence>
<comment type="caution">
    <text evidence="9">The sequence shown here is derived from an EMBL/GenBank/DDBJ whole genome shotgun (WGS) entry which is preliminary data.</text>
</comment>
<evidence type="ECO:0000259" key="8">
    <source>
        <dbReference type="PROSITE" id="PS50075"/>
    </source>
</evidence>
<reference evidence="9" key="2">
    <citation type="submission" date="2019-11" db="EMBL/GenBank/DDBJ databases">
        <title>Improved Assembly of Tolypothrix boutellei genome.</title>
        <authorList>
            <person name="Sarangi A.N."/>
            <person name="Mukherjee M."/>
            <person name="Ghosh S."/>
            <person name="Singh D."/>
            <person name="Das A."/>
            <person name="Kant S."/>
            <person name="Prusty A."/>
            <person name="Tripathy S."/>
        </authorList>
    </citation>
    <scope>NUCLEOTIDE SEQUENCE</scope>
    <source>
        <strain evidence="9">VB521301</strain>
    </source>
</reference>
<dbReference type="InterPro" id="IPR009081">
    <property type="entry name" value="PP-bd_ACP"/>
</dbReference>
<dbReference type="InterPro" id="IPR036736">
    <property type="entry name" value="ACP-like_sf"/>
</dbReference>
<dbReference type="NCBIfam" id="TIGR01720">
    <property type="entry name" value="NRPS-para261"/>
    <property type="match status" value="1"/>
</dbReference>
<dbReference type="GO" id="GO:0043041">
    <property type="term" value="P:amino acid activation for nonribosomal peptide biosynthetic process"/>
    <property type="evidence" value="ECO:0007669"/>
    <property type="project" value="TreeGrafter"/>
</dbReference>
<dbReference type="Pfam" id="PF00550">
    <property type="entry name" value="PP-binding"/>
    <property type="match status" value="2"/>
</dbReference>
<dbReference type="InterPro" id="IPR000873">
    <property type="entry name" value="AMP-dep_synth/lig_dom"/>
</dbReference>
<feature type="domain" description="Carrier" evidence="8">
    <location>
        <begin position="973"/>
        <end position="1047"/>
    </location>
</feature>
<dbReference type="InterPro" id="IPR020806">
    <property type="entry name" value="PKS_PP-bd"/>
</dbReference>
<dbReference type="Gene3D" id="3.40.50.980">
    <property type="match status" value="4"/>
</dbReference>
<organism evidence="9 10">
    <name type="scientific">Tolypothrix bouteillei VB521301</name>
    <dbReference type="NCBI Taxonomy" id="1479485"/>
    <lineage>
        <taxon>Bacteria</taxon>
        <taxon>Bacillati</taxon>
        <taxon>Cyanobacteriota</taxon>
        <taxon>Cyanophyceae</taxon>
        <taxon>Nostocales</taxon>
        <taxon>Tolypothrichaceae</taxon>
        <taxon>Tolypothrix</taxon>
    </lineage>
</organism>
<dbReference type="NCBIfam" id="TIGR01746">
    <property type="entry name" value="Thioester-redct"/>
    <property type="match status" value="1"/>
</dbReference>
<evidence type="ECO:0000256" key="4">
    <source>
        <dbReference type="ARBA" id="ARBA00022553"/>
    </source>
</evidence>
<dbReference type="FunFam" id="2.30.38.10:FF:000001">
    <property type="entry name" value="Non-ribosomal peptide synthetase PvdI"/>
    <property type="match status" value="2"/>
</dbReference>
<dbReference type="Pfam" id="PF00668">
    <property type="entry name" value="Condensation"/>
    <property type="match status" value="3"/>
</dbReference>
<dbReference type="GO" id="GO:0017000">
    <property type="term" value="P:antibiotic biosynthetic process"/>
    <property type="evidence" value="ECO:0007669"/>
    <property type="project" value="UniProtKB-KW"/>
</dbReference>
<dbReference type="Gene3D" id="1.10.1200.10">
    <property type="entry name" value="ACP-like"/>
    <property type="match status" value="2"/>
</dbReference>
<dbReference type="InterPro" id="IPR001242">
    <property type="entry name" value="Condensation_dom"/>
</dbReference>
<dbReference type="Gene3D" id="3.30.559.10">
    <property type="entry name" value="Chloramphenicol acetyltransferase-like domain"/>
    <property type="match status" value="3"/>
</dbReference>
<keyword evidence="7" id="KW-0045">Antibiotic biosynthesis</keyword>
<dbReference type="InterPro" id="IPR045851">
    <property type="entry name" value="AMP-bd_C_sf"/>
</dbReference>
<dbReference type="SUPFAM" id="SSF47336">
    <property type="entry name" value="ACP-like"/>
    <property type="match status" value="2"/>
</dbReference>
<dbReference type="FunFam" id="3.40.50.12780:FF:000012">
    <property type="entry name" value="Non-ribosomal peptide synthetase"/>
    <property type="match status" value="2"/>
</dbReference>
<dbReference type="CDD" id="cd19543">
    <property type="entry name" value="DCL_NRPS"/>
    <property type="match status" value="2"/>
</dbReference>
<dbReference type="NCBIfam" id="NF003417">
    <property type="entry name" value="PRK04813.1"/>
    <property type="match status" value="2"/>
</dbReference>
<dbReference type="CDD" id="cd19534">
    <property type="entry name" value="E_NRPS"/>
    <property type="match status" value="1"/>
</dbReference>
<dbReference type="InterPro" id="IPR006162">
    <property type="entry name" value="Ppantetheine_attach_site"/>
</dbReference>
<dbReference type="FunFam" id="3.40.50.980:FF:000001">
    <property type="entry name" value="Non-ribosomal peptide synthetase"/>
    <property type="match status" value="2"/>
</dbReference>
<dbReference type="SUPFAM" id="SSF52777">
    <property type="entry name" value="CoA-dependent acyltransferases"/>
    <property type="match status" value="6"/>
</dbReference>
<dbReference type="CDD" id="cd17646">
    <property type="entry name" value="A_NRPS_AB3403-like"/>
    <property type="match status" value="1"/>
</dbReference>
<dbReference type="GO" id="GO:0031177">
    <property type="term" value="F:phosphopantetheine binding"/>
    <property type="evidence" value="ECO:0007669"/>
    <property type="project" value="InterPro"/>
</dbReference>
<dbReference type="PROSITE" id="PS00012">
    <property type="entry name" value="PHOSPHOPANTETHEINE"/>
    <property type="match status" value="2"/>
</dbReference>
<dbReference type="GO" id="GO:0005829">
    <property type="term" value="C:cytosol"/>
    <property type="evidence" value="ECO:0007669"/>
    <property type="project" value="TreeGrafter"/>
</dbReference>
<dbReference type="InterPro" id="IPR010071">
    <property type="entry name" value="AA_adenyl_dom"/>
</dbReference>
<dbReference type="FunFam" id="1.10.1200.10:FF:000005">
    <property type="entry name" value="Nonribosomal peptide synthetase 1"/>
    <property type="match status" value="2"/>
</dbReference>
<evidence type="ECO:0000313" key="10">
    <source>
        <dbReference type="Proteomes" id="UP000029738"/>
    </source>
</evidence>
<evidence type="ECO:0000256" key="6">
    <source>
        <dbReference type="ARBA" id="ARBA00022737"/>
    </source>
</evidence>
<dbReference type="SMART" id="SM00823">
    <property type="entry name" value="PKS_PP"/>
    <property type="match status" value="2"/>
</dbReference>
<keyword evidence="5" id="KW-0436">Ligase</keyword>
<dbReference type="PANTHER" id="PTHR45527:SF14">
    <property type="entry name" value="PLIPASTATIN SYNTHASE SUBUNIT B"/>
    <property type="match status" value="1"/>
</dbReference>
<dbReference type="InterPro" id="IPR020845">
    <property type="entry name" value="AMP-binding_CS"/>
</dbReference>
<gene>
    <name evidence="9" type="ORF">DA73_0400002115</name>
</gene>